<dbReference type="Proteomes" id="UP000292544">
    <property type="component" value="Unassembled WGS sequence"/>
</dbReference>
<dbReference type="EMBL" id="SHLY01000003">
    <property type="protein sequence ID" value="TAA45889.1"/>
    <property type="molecule type" value="Genomic_DNA"/>
</dbReference>
<dbReference type="Pfam" id="PF07963">
    <property type="entry name" value="N_methyl"/>
    <property type="match status" value="1"/>
</dbReference>
<dbReference type="SUPFAM" id="SSF54523">
    <property type="entry name" value="Pili subunits"/>
    <property type="match status" value="1"/>
</dbReference>
<feature type="transmembrane region" description="Helical" evidence="1">
    <location>
        <begin position="12"/>
        <end position="33"/>
    </location>
</feature>
<comment type="caution">
    <text evidence="2">The sequence shown here is derived from an EMBL/GenBank/DDBJ whole genome shotgun (WGS) entry which is preliminary data.</text>
</comment>
<organism evidence="2 3">
    <name type="scientific">Corallincola spongiicola</name>
    <dbReference type="NCBI Taxonomy" id="2520508"/>
    <lineage>
        <taxon>Bacteria</taxon>
        <taxon>Pseudomonadati</taxon>
        <taxon>Pseudomonadota</taxon>
        <taxon>Gammaproteobacteria</taxon>
        <taxon>Alteromonadales</taxon>
        <taxon>Psychromonadaceae</taxon>
        <taxon>Corallincola</taxon>
    </lineage>
</organism>
<keyword evidence="1" id="KW-0812">Transmembrane</keyword>
<proteinExistence type="predicted"/>
<reference evidence="3" key="1">
    <citation type="submission" date="2019-02" db="EMBL/GenBank/DDBJ databases">
        <title>Draft genome sequence of Muricauda sp. 176CP4-71.</title>
        <authorList>
            <person name="Park J.-S."/>
        </authorList>
    </citation>
    <scope>NUCLEOTIDE SEQUENCE [LARGE SCALE GENOMIC DNA]</scope>
    <source>
        <strain evidence="3">176GS2-150</strain>
    </source>
</reference>
<sequence>MVSFGSPRQTGFTLIELVVVIIILGILAVTAAPKFIALQGDAKASAVQGIKAAIESSADFVYSKAAIDNVEKELRDVTIEYSGTDIEIKVGYPEAYGDNDGGLIDTLDLDPDLEVCYGSGDTCNLDSNSSNVRIGYNLEDDANPCFVRYIEPRGTDGVADTYTIVVDTSGC</sequence>
<name>A0ABY1WP87_9GAMM</name>
<dbReference type="InterPro" id="IPR045584">
    <property type="entry name" value="Pilin-like"/>
</dbReference>
<keyword evidence="1" id="KW-0472">Membrane</keyword>
<protein>
    <submittedName>
        <fullName evidence="2">Type II secretion system protein</fullName>
    </submittedName>
</protein>
<dbReference type="InterPro" id="IPR012902">
    <property type="entry name" value="N_methyl_site"/>
</dbReference>
<dbReference type="RefSeq" id="WP_130566825.1">
    <property type="nucleotide sequence ID" value="NZ_SHLY01000003.1"/>
</dbReference>
<evidence type="ECO:0000313" key="2">
    <source>
        <dbReference type="EMBL" id="TAA45889.1"/>
    </source>
</evidence>
<evidence type="ECO:0000256" key="1">
    <source>
        <dbReference type="SAM" id="Phobius"/>
    </source>
</evidence>
<accession>A0ABY1WP87</accession>
<evidence type="ECO:0000313" key="3">
    <source>
        <dbReference type="Proteomes" id="UP000292544"/>
    </source>
</evidence>
<dbReference type="NCBIfam" id="TIGR02532">
    <property type="entry name" value="IV_pilin_GFxxxE"/>
    <property type="match status" value="1"/>
</dbReference>
<dbReference type="PROSITE" id="PS00409">
    <property type="entry name" value="PROKAR_NTER_METHYL"/>
    <property type="match status" value="1"/>
</dbReference>
<gene>
    <name evidence="2" type="ORF">EXY25_11075</name>
</gene>
<dbReference type="Gene3D" id="3.30.700.10">
    <property type="entry name" value="Glycoprotein, Type 4 Pilin"/>
    <property type="match status" value="1"/>
</dbReference>
<keyword evidence="1" id="KW-1133">Transmembrane helix</keyword>
<keyword evidence="3" id="KW-1185">Reference proteome</keyword>